<sequence length="474" mass="54132">MVEKALPQSLTSESQQDTSCLFSWYDDNSLIYDTLVPARPATDTQLLQPLRVGNPAPFQQSSLEWEQSRLALVSEIPKGISVIPSDIRNIVDFSKSSDLQDDRVCNTIYFNPQDDSVEGMRKVVVWRLSTCDFARRGMLIDAKIRDSVFERSDSGRRSEFIHWIERFEQALCIQFTRPTTSEELRERLIDSLETFFAKSIILSATATYQVFCQFAPKFLYIVNNTTPLRPTGHTNTVSIAHLLESPLYKCTDYMFMDIVGSMVYGLPQVLEYNTDADLSCTRIHPVELLNCLPRRILVILAKINAYQYHGVGNWQELEQSLVCWEPRSGFEPKGLESWKSIAWVALQEIWRHVLLTYLYLAVCSARTDDPRIKSSLRQVFQLLGIIRRQDPPINNPHLFAPYLIVGICSLTEKRRSPDFVPVLDHLWLGAGLGGQPVTWNDYLNTAQRSQRWIVIAQDIVQLNIGLGCAMSNDV</sequence>
<dbReference type="InterPro" id="IPR021858">
    <property type="entry name" value="Fun_TF"/>
</dbReference>
<comment type="caution">
    <text evidence="1">The sequence shown here is derived from an EMBL/GenBank/DDBJ whole genome shotgun (WGS) entry which is preliminary data.</text>
</comment>
<name>A0A8H7H916_9AGAM</name>
<dbReference type="Proteomes" id="UP000650582">
    <property type="component" value="Unassembled WGS sequence"/>
</dbReference>
<evidence type="ECO:0000313" key="2">
    <source>
        <dbReference type="Proteomes" id="UP000650582"/>
    </source>
</evidence>
<evidence type="ECO:0000313" key="1">
    <source>
        <dbReference type="EMBL" id="KAF8680432.1"/>
    </source>
</evidence>
<proteinExistence type="predicted"/>
<protein>
    <submittedName>
        <fullName evidence="1">Uncharacterized protein</fullName>
    </submittedName>
</protein>
<organism evidence="1 2">
    <name type="scientific">Rhizoctonia solani</name>
    <dbReference type="NCBI Taxonomy" id="456999"/>
    <lineage>
        <taxon>Eukaryota</taxon>
        <taxon>Fungi</taxon>
        <taxon>Dikarya</taxon>
        <taxon>Basidiomycota</taxon>
        <taxon>Agaricomycotina</taxon>
        <taxon>Agaricomycetes</taxon>
        <taxon>Cantharellales</taxon>
        <taxon>Ceratobasidiaceae</taxon>
        <taxon>Rhizoctonia</taxon>
    </lineage>
</organism>
<gene>
    <name evidence="1" type="ORF">RHS04_04767</name>
</gene>
<reference evidence="1" key="1">
    <citation type="submission" date="2020-09" db="EMBL/GenBank/DDBJ databases">
        <title>Comparative genome analyses of four rice-infecting Rhizoctonia solani isolates reveal extensive enrichment of homogalacturonan modification genes.</title>
        <authorList>
            <person name="Lee D.-Y."/>
            <person name="Jeon J."/>
            <person name="Kim K.-T."/>
            <person name="Cheong K."/>
            <person name="Song H."/>
            <person name="Choi G."/>
            <person name="Ko J."/>
            <person name="Opiyo S.O."/>
            <person name="Zuo S."/>
            <person name="Madhav S."/>
            <person name="Lee Y.-H."/>
            <person name="Wang G.-L."/>
        </authorList>
    </citation>
    <scope>NUCLEOTIDE SEQUENCE</scope>
    <source>
        <strain evidence="1">AG1-IA YN-7</strain>
    </source>
</reference>
<dbReference type="AlphaFoldDB" id="A0A8H7H916"/>
<dbReference type="EMBL" id="JACYCC010000037">
    <property type="protein sequence ID" value="KAF8680432.1"/>
    <property type="molecule type" value="Genomic_DNA"/>
</dbReference>
<dbReference type="Pfam" id="PF11951">
    <property type="entry name" value="Fungal_trans_2"/>
    <property type="match status" value="1"/>
</dbReference>
<accession>A0A8H7H916</accession>